<accession>A0A1Y5Q2D6</accession>
<evidence type="ECO:0008006" key="2">
    <source>
        <dbReference type="Google" id="ProtNLM"/>
    </source>
</evidence>
<reference evidence="1" key="1">
    <citation type="submission" date="2016-03" db="EMBL/GenBank/DDBJ databases">
        <authorList>
            <person name="Ploux O."/>
        </authorList>
    </citation>
    <scope>NUCLEOTIDE SEQUENCE</scope>
    <source>
        <strain evidence="1">UC10</strain>
    </source>
</reference>
<gene>
    <name evidence="1" type="ORF">SPPYR_2827</name>
</gene>
<dbReference type="EMBL" id="LT598653">
    <property type="protein sequence ID" value="SBV33947.1"/>
    <property type="molecule type" value="Genomic_DNA"/>
</dbReference>
<organism evidence="1">
    <name type="scientific">uncultured Sphingopyxis sp</name>
    <dbReference type="NCBI Taxonomy" id="310581"/>
    <lineage>
        <taxon>Bacteria</taxon>
        <taxon>Pseudomonadati</taxon>
        <taxon>Pseudomonadota</taxon>
        <taxon>Alphaproteobacteria</taxon>
        <taxon>Sphingomonadales</taxon>
        <taxon>Sphingomonadaceae</taxon>
        <taxon>Sphingopyxis</taxon>
        <taxon>environmental samples</taxon>
    </lineage>
</organism>
<evidence type="ECO:0000313" key="1">
    <source>
        <dbReference type="EMBL" id="SBV33947.1"/>
    </source>
</evidence>
<dbReference type="KEGG" id="sphu:SPPYR_2827"/>
<dbReference type="NCBIfam" id="TIGR02215">
    <property type="entry name" value="phage_chp_gp8"/>
    <property type="match status" value="1"/>
</dbReference>
<dbReference type="Gene3D" id="1.10.3230.30">
    <property type="entry name" value="Phage gp6-like head-tail connector protein"/>
    <property type="match status" value="1"/>
</dbReference>
<protein>
    <recommendedName>
        <fullName evidence="2">Phage gp6-like head-tail connector protein</fullName>
    </recommendedName>
</protein>
<dbReference type="CDD" id="cd08054">
    <property type="entry name" value="gp6"/>
    <property type="match status" value="1"/>
</dbReference>
<dbReference type="InterPro" id="IPR011738">
    <property type="entry name" value="Phage_CHP"/>
</dbReference>
<name>A0A1Y5Q2D6_9SPHN</name>
<sequence length="182" mass="18983">MMAESLLPGEAPVSLNEARGWLRLGATVDDAVIAGLVRAATNICEAFIGQWLIVRSGEEEAPFPADRILLVARPVVAVDGVTLLSADGTESPLGAEAYRVTIARDSSACVAVPNPGDAARARIAYRAGMAEGANGIPEAIRQGIVRMTQHLHDARDGAGAGPPAAIAALWQPWRRLTLGSGR</sequence>
<dbReference type="RefSeq" id="WP_295320373.1">
    <property type="nucleotide sequence ID" value="NZ_LT598653.1"/>
</dbReference>
<dbReference type="AlphaFoldDB" id="A0A1Y5Q2D6"/>
<proteinExistence type="predicted"/>